<feature type="transmembrane region" description="Helical" evidence="1">
    <location>
        <begin position="167"/>
        <end position="193"/>
    </location>
</feature>
<keyword evidence="1" id="KW-0472">Membrane</keyword>
<keyword evidence="3" id="KW-1185">Reference proteome</keyword>
<feature type="transmembrane region" description="Helical" evidence="1">
    <location>
        <begin position="121"/>
        <end position="147"/>
    </location>
</feature>
<dbReference type="Proteomes" id="UP001152798">
    <property type="component" value="Chromosome 6"/>
</dbReference>
<evidence type="ECO:0000313" key="3">
    <source>
        <dbReference type="Proteomes" id="UP001152798"/>
    </source>
</evidence>
<evidence type="ECO:0000256" key="1">
    <source>
        <dbReference type="SAM" id="Phobius"/>
    </source>
</evidence>
<name>A0A9P0MUP5_NEZVI</name>
<dbReference type="OrthoDB" id="10064708at2759"/>
<sequence length="228" mass="26208">MLKLDKVNIEEDMFDGDQCIEEDKQNVLEEPLGLLLLNRVIHYVKFFFSALHQLFFKSSQSNTKFAAMGHRQRVCEELGPIYLLRSVRDQVQLFQEKRGYTPEENNFVNLMAIMVQQAGHAMYGVFTMFLALLPAANIFLHVCHFILDRLVDIVTTRKQSDIIFKGSVFLLQLVAIFLAIRFVTSAIFSPILYMQMTILSKMSFMDDSSGMSSVKRDVTKPFLPKCSN</sequence>
<protein>
    <submittedName>
        <fullName evidence="2">Uncharacterized protein</fullName>
    </submittedName>
</protein>
<keyword evidence="1" id="KW-1133">Transmembrane helix</keyword>
<dbReference type="AlphaFoldDB" id="A0A9P0MUP5"/>
<evidence type="ECO:0000313" key="2">
    <source>
        <dbReference type="EMBL" id="CAH1404141.1"/>
    </source>
</evidence>
<reference evidence="2" key="1">
    <citation type="submission" date="2022-01" db="EMBL/GenBank/DDBJ databases">
        <authorList>
            <person name="King R."/>
        </authorList>
    </citation>
    <scope>NUCLEOTIDE SEQUENCE</scope>
</reference>
<gene>
    <name evidence="2" type="ORF">NEZAVI_LOCUS12606</name>
</gene>
<dbReference type="EMBL" id="OV725082">
    <property type="protein sequence ID" value="CAH1404141.1"/>
    <property type="molecule type" value="Genomic_DNA"/>
</dbReference>
<proteinExistence type="predicted"/>
<keyword evidence="1" id="KW-0812">Transmembrane</keyword>
<accession>A0A9P0MUP5</accession>
<organism evidence="2 3">
    <name type="scientific">Nezara viridula</name>
    <name type="common">Southern green stink bug</name>
    <name type="synonym">Cimex viridulus</name>
    <dbReference type="NCBI Taxonomy" id="85310"/>
    <lineage>
        <taxon>Eukaryota</taxon>
        <taxon>Metazoa</taxon>
        <taxon>Ecdysozoa</taxon>
        <taxon>Arthropoda</taxon>
        <taxon>Hexapoda</taxon>
        <taxon>Insecta</taxon>
        <taxon>Pterygota</taxon>
        <taxon>Neoptera</taxon>
        <taxon>Paraneoptera</taxon>
        <taxon>Hemiptera</taxon>
        <taxon>Heteroptera</taxon>
        <taxon>Panheteroptera</taxon>
        <taxon>Pentatomomorpha</taxon>
        <taxon>Pentatomoidea</taxon>
        <taxon>Pentatomidae</taxon>
        <taxon>Pentatominae</taxon>
        <taxon>Nezara</taxon>
    </lineage>
</organism>